<dbReference type="RefSeq" id="WP_235123163.1">
    <property type="nucleotide sequence ID" value="NZ_CP090979.1"/>
</dbReference>
<reference evidence="1 2" key="1">
    <citation type="journal article" date="2024" name="Int. J. Syst. Evol. Microbiol.">
        <title>Paenibacillus hexagrammi sp. nov., a novel bacterium isolated from the gut content of Hexagrammos agrammus.</title>
        <authorList>
            <person name="Jung H.K."/>
            <person name="Kim D.G."/>
            <person name="Zin H."/>
            <person name="Park J."/>
            <person name="Jung H."/>
            <person name="Kim Y.O."/>
            <person name="Kong H.J."/>
            <person name="Kim J.W."/>
            <person name="Kim Y.S."/>
        </authorList>
    </citation>
    <scope>NUCLEOTIDE SEQUENCE [LARGE SCALE GENOMIC DNA]</scope>
    <source>
        <strain evidence="1 2">YPD9-1</strain>
    </source>
</reference>
<dbReference type="Proteomes" id="UP001649230">
    <property type="component" value="Plasmid pYPD9-1"/>
</dbReference>
<dbReference type="EMBL" id="CP090979">
    <property type="protein sequence ID" value="UJF36613.1"/>
    <property type="molecule type" value="Genomic_DNA"/>
</dbReference>
<name>A0ABY3ST74_9BACL</name>
<keyword evidence="1" id="KW-0614">Plasmid</keyword>
<geneLocation type="plasmid" evidence="1 2">
    <name>pYPD9-1</name>
</geneLocation>
<proteinExistence type="predicted"/>
<accession>A0ABY3ST74</accession>
<evidence type="ECO:0000313" key="2">
    <source>
        <dbReference type="Proteomes" id="UP001649230"/>
    </source>
</evidence>
<protein>
    <submittedName>
        <fullName evidence="1">Uncharacterized protein</fullName>
    </submittedName>
</protein>
<organism evidence="1 2">
    <name type="scientific">Paenibacillus hexagrammi</name>
    <dbReference type="NCBI Taxonomy" id="2908839"/>
    <lineage>
        <taxon>Bacteria</taxon>
        <taxon>Bacillati</taxon>
        <taxon>Bacillota</taxon>
        <taxon>Bacilli</taxon>
        <taxon>Bacillales</taxon>
        <taxon>Paenibacillaceae</taxon>
        <taxon>Paenibacillus</taxon>
    </lineage>
</organism>
<sequence>MSKYDGTEPNLGELVAQDVGLLKQIAEALSLKYPFGSYEWQQLNAVYLECENRAMRLRAEYMFGFARSDK</sequence>
<evidence type="ECO:0000313" key="1">
    <source>
        <dbReference type="EMBL" id="UJF36613.1"/>
    </source>
</evidence>
<gene>
    <name evidence="1" type="ORF">L0M14_30455</name>
</gene>
<keyword evidence="2" id="KW-1185">Reference proteome</keyword>